<reference evidence="12 13" key="1">
    <citation type="submission" date="2020-02" db="EMBL/GenBank/DDBJ databases">
        <title>Comparative genomics of the hypocrealean fungal genus Beauvera.</title>
        <authorList>
            <person name="Showalter D.N."/>
            <person name="Bushley K.E."/>
            <person name="Rehner S.A."/>
        </authorList>
    </citation>
    <scope>NUCLEOTIDE SEQUENCE [LARGE SCALE GENOMIC DNA]</scope>
    <source>
        <strain evidence="12 13">ARSEF4384</strain>
    </source>
</reference>
<keyword evidence="13" id="KW-1185">Reference proteome</keyword>
<feature type="transmembrane region" description="Helical" evidence="9">
    <location>
        <begin position="92"/>
        <end position="110"/>
    </location>
</feature>
<dbReference type="InterPro" id="IPR011527">
    <property type="entry name" value="ABC1_TM_dom"/>
</dbReference>
<evidence type="ECO:0000256" key="8">
    <source>
        <dbReference type="ARBA" id="ARBA00023136"/>
    </source>
</evidence>
<comment type="caution">
    <text evidence="12">The sequence shown here is derived from an EMBL/GenBank/DDBJ whole genome shotgun (WGS) entry which is preliminary data.</text>
</comment>
<dbReference type="InterPro" id="IPR036640">
    <property type="entry name" value="ABC1_TM_sf"/>
</dbReference>
<dbReference type="SUPFAM" id="SSF52540">
    <property type="entry name" value="P-loop containing nucleoside triphosphate hydrolases"/>
    <property type="match status" value="2"/>
</dbReference>
<evidence type="ECO:0000256" key="4">
    <source>
        <dbReference type="ARBA" id="ARBA00022692"/>
    </source>
</evidence>
<dbReference type="PROSITE" id="PS50929">
    <property type="entry name" value="ABC_TM1F"/>
    <property type="match status" value="2"/>
</dbReference>
<dbReference type="Pfam" id="PF00664">
    <property type="entry name" value="ABC_membrane"/>
    <property type="match status" value="1"/>
</dbReference>
<dbReference type="Gene3D" id="1.20.1560.10">
    <property type="entry name" value="ABC transporter type 1, transmembrane domain"/>
    <property type="match status" value="2"/>
</dbReference>
<accession>A0AAW0S4R7</accession>
<evidence type="ECO:0000313" key="12">
    <source>
        <dbReference type="EMBL" id="KAK8149648.1"/>
    </source>
</evidence>
<feature type="transmembrane region" description="Helical" evidence="9">
    <location>
        <begin position="1000"/>
        <end position="1024"/>
    </location>
</feature>
<keyword evidence="6" id="KW-0067">ATP-binding</keyword>
<dbReference type="InterPro" id="IPR017871">
    <property type="entry name" value="ABC_transporter-like_CS"/>
</dbReference>
<feature type="domain" description="ABC transporter" evidence="10">
    <location>
        <begin position="609"/>
        <end position="832"/>
    </location>
</feature>
<dbReference type="PANTHER" id="PTHR24223:SF399">
    <property type="entry name" value="ABC TRANSPORTER ATNG"/>
    <property type="match status" value="1"/>
</dbReference>
<name>A0AAW0S4R7_9HYPO</name>
<dbReference type="GO" id="GO:0016887">
    <property type="term" value="F:ATP hydrolysis activity"/>
    <property type="evidence" value="ECO:0007669"/>
    <property type="project" value="InterPro"/>
</dbReference>
<keyword evidence="3" id="KW-1003">Cell membrane</keyword>
<evidence type="ECO:0000313" key="13">
    <source>
        <dbReference type="Proteomes" id="UP001397290"/>
    </source>
</evidence>
<feature type="transmembrane region" description="Helical" evidence="9">
    <location>
        <begin position="535"/>
        <end position="554"/>
    </location>
</feature>
<keyword evidence="5" id="KW-0547">Nucleotide-binding</keyword>
<dbReference type="GO" id="GO:0005524">
    <property type="term" value="F:ATP binding"/>
    <property type="evidence" value="ECO:0007669"/>
    <property type="project" value="UniProtKB-KW"/>
</dbReference>
<proteinExistence type="predicted"/>
<feature type="transmembrane region" description="Helical" evidence="9">
    <location>
        <begin position="861"/>
        <end position="887"/>
    </location>
</feature>
<feature type="transmembrane region" description="Helical" evidence="9">
    <location>
        <begin position="410"/>
        <end position="433"/>
    </location>
</feature>
<dbReference type="PANTHER" id="PTHR24223">
    <property type="entry name" value="ATP-BINDING CASSETTE SUB-FAMILY C"/>
    <property type="match status" value="1"/>
</dbReference>
<dbReference type="InterPro" id="IPR027417">
    <property type="entry name" value="P-loop_NTPase"/>
</dbReference>
<comment type="subcellular location">
    <subcellularLocation>
        <location evidence="1">Cell membrane</location>
        <topology evidence="1">Multi-pass membrane protein</topology>
    </subcellularLocation>
</comment>
<keyword evidence="7 9" id="KW-1133">Transmembrane helix</keyword>
<gene>
    <name evidence="12" type="ORF">G3M48_006225</name>
</gene>
<dbReference type="SMART" id="SM00382">
    <property type="entry name" value="AAA"/>
    <property type="match status" value="2"/>
</dbReference>
<evidence type="ECO:0000256" key="1">
    <source>
        <dbReference type="ARBA" id="ARBA00004651"/>
    </source>
</evidence>
<feature type="transmembrane region" description="Helical" evidence="9">
    <location>
        <begin position="179"/>
        <end position="197"/>
    </location>
</feature>
<keyword evidence="2" id="KW-0813">Transport</keyword>
<dbReference type="GO" id="GO:0005886">
    <property type="term" value="C:plasma membrane"/>
    <property type="evidence" value="ECO:0007669"/>
    <property type="project" value="UniProtKB-SubCell"/>
</dbReference>
<organism evidence="12 13">
    <name type="scientific">Beauveria asiatica</name>
    <dbReference type="NCBI Taxonomy" id="1069075"/>
    <lineage>
        <taxon>Eukaryota</taxon>
        <taxon>Fungi</taxon>
        <taxon>Dikarya</taxon>
        <taxon>Ascomycota</taxon>
        <taxon>Pezizomycotina</taxon>
        <taxon>Sordariomycetes</taxon>
        <taxon>Hypocreomycetidae</taxon>
        <taxon>Hypocreales</taxon>
        <taxon>Cordycipitaceae</taxon>
        <taxon>Beauveria</taxon>
    </lineage>
</organism>
<keyword evidence="8 9" id="KW-0472">Membrane</keyword>
<dbReference type="SUPFAM" id="SSF90123">
    <property type="entry name" value="ABC transporter transmembrane region"/>
    <property type="match status" value="2"/>
</dbReference>
<dbReference type="InterPro" id="IPR003593">
    <property type="entry name" value="AAA+_ATPase"/>
</dbReference>
<evidence type="ECO:0000256" key="3">
    <source>
        <dbReference type="ARBA" id="ARBA00022475"/>
    </source>
</evidence>
<evidence type="ECO:0008006" key="14">
    <source>
        <dbReference type="Google" id="ProtNLM"/>
    </source>
</evidence>
<dbReference type="GO" id="GO:0140359">
    <property type="term" value="F:ABC-type transporter activity"/>
    <property type="evidence" value="ECO:0007669"/>
    <property type="project" value="InterPro"/>
</dbReference>
<feature type="transmembrane region" description="Helical" evidence="9">
    <location>
        <begin position="58"/>
        <end position="80"/>
    </location>
</feature>
<feature type="transmembrane region" description="Helical" evidence="9">
    <location>
        <begin position="908"/>
        <end position="933"/>
    </location>
</feature>
<feature type="domain" description="ABC transmembrane type-1" evidence="11">
    <location>
        <begin position="286"/>
        <end position="546"/>
    </location>
</feature>
<evidence type="ECO:0000256" key="7">
    <source>
        <dbReference type="ARBA" id="ARBA00022989"/>
    </source>
</evidence>
<evidence type="ECO:0000259" key="11">
    <source>
        <dbReference type="PROSITE" id="PS50929"/>
    </source>
</evidence>
<evidence type="ECO:0000256" key="9">
    <source>
        <dbReference type="SAM" id="Phobius"/>
    </source>
</evidence>
<feature type="transmembrane region" description="Helical" evidence="9">
    <location>
        <begin position="500"/>
        <end position="526"/>
    </location>
</feature>
<dbReference type="Proteomes" id="UP001397290">
    <property type="component" value="Unassembled WGS sequence"/>
</dbReference>
<evidence type="ECO:0000256" key="6">
    <source>
        <dbReference type="ARBA" id="ARBA00022840"/>
    </source>
</evidence>
<dbReference type="PROSITE" id="PS50893">
    <property type="entry name" value="ABC_TRANSPORTER_2"/>
    <property type="match status" value="2"/>
</dbReference>
<dbReference type="Gene3D" id="3.40.50.300">
    <property type="entry name" value="P-loop containing nucleotide triphosphate hydrolases"/>
    <property type="match status" value="2"/>
</dbReference>
<sequence>MTRFMLHQLSPLNPASRSNLIGIVSAMAAPHPAASPGDDSFGPRLPGHRDLTLVFENVVLAITPASLVLLLTPLCLLRALRDRGPCSIAWTFYLEIALVSGCFATELLATDIWRESSYVPRYAFEASAVMCLAAVCMGAVLFLGRIRGHWPALPSVYAATTALFDLLRMRSYILRNMRVMAAMCLATTLLKALLVTFGRISYQLQSRSALLRSHSVLDWVILTLSLGFRNKIRLQDLPKLDPQSRTELLFPQLQAHWAKRNTNSRWPLPKACSDTLGWELAKLLPCRLASFCFTFSQPFLIQHVTLLVKHGHLPPDVVGRVTIMTALVFLGIAISKGYYRQLSHRVSALLRGILVSAIFDKSLRLDCDVLGRNEAFKIMGTDLVTIEAMPGQFCNLCISFLEVSFGTYLLFSYVGLWCCLVLVPEAFVGFVAVKMAYPKAAAKKAWSDKTEHRVAVASSAMAQLPGINAIGLASVVATHIQELHDAEVRCSFYDRKLRVATHIMNVFAESITPMLVLIGSISWLAFPSAHSASEVFAIMSLVYLVSCAMTTILLEVSRLAVTISCFDRVERFMLRESVKGLSMDFVDKRNATTEIGRMYSSWHFCTTELKKATLLRPTSSTPILQDISIRFAPAGVTMVYGRAGCGKSSLIKVLLGEKRLDEGMVTMPPGPGGYCNETPWLDGKDVRANILGQHEYVEEWYERIAWACLISEAEEWLDTKRMQEEDNDLDVGQKLRVQLARAAYGRPNLLILDDPCRGLDEVSAMVVLDRLFGPGGVMRLLGITIIISTSNPAHLALADVAYELDGEGHVETLERPTRSLTTTVPKDDHRSHTGALYELGALRRDAAGFKDATNDHEHDIWLYWFLAESAGWKVTLLSLLLLIWTAFSERLSRVYIRIWLSTEPNMSSCFIGYAIVTMFPTILAVISIGLFYLKFAPALSRSLHQELVKFVFRAKTAYLSKTDIANLIGFFGQDMSLLSHNLPRSLLEVVHLATLVMCDLFIIASCNIYVISIVAMFPATIFGMQHHYLAIYRRVQSLTQDAAAPLLAHFEHTAQGIIHIRAMRWESAFLERCHKLVDESLRLHYALHCIECWFRLVIEMFVAFLATICIGTSLCMADTRSETSIGLTMLTLVSFGPILCRLFEEWVKLQPSLAALNRLKVVIEAASKVTTETAQIQHKGDHSDWKTVTGRLDLYAVTAVYDGSQTDSHVVRNVSLQLPSAAKLAIIGPPRSGKSALLLSILTLLDYAGAIYIDGTNVQAVLPDVLRASIITLPQGGVELPGSIRRNMDPWATPQHSFSDAEIHAVLERVGLDERVQSRGGLSTDFASASLSKGEKQLLFLARAILRKEYLNARLVLVDDVTSGIDDETADRIQDIIETAFVDCTVVTVTSRKGALLNMQRIVEMDEGRIVNMIDRPRYRQPESDDFESNDLDV</sequence>
<keyword evidence="4 9" id="KW-0812">Transmembrane</keyword>
<dbReference type="InterPro" id="IPR044726">
    <property type="entry name" value="ABCC_6TM_D2"/>
</dbReference>
<dbReference type="PROSITE" id="PS00211">
    <property type="entry name" value="ABC_TRANSPORTER_1"/>
    <property type="match status" value="1"/>
</dbReference>
<evidence type="ECO:0000256" key="5">
    <source>
        <dbReference type="ARBA" id="ARBA00022741"/>
    </source>
</evidence>
<dbReference type="InterPro" id="IPR003439">
    <property type="entry name" value="ABC_transporter-like_ATP-bd"/>
</dbReference>
<protein>
    <recommendedName>
        <fullName evidence="14">ABC transporter</fullName>
    </recommendedName>
</protein>
<feature type="domain" description="ABC transmembrane type-1" evidence="11">
    <location>
        <begin position="910"/>
        <end position="1135"/>
    </location>
</feature>
<evidence type="ECO:0000256" key="2">
    <source>
        <dbReference type="ARBA" id="ARBA00022448"/>
    </source>
</evidence>
<evidence type="ECO:0000259" key="10">
    <source>
        <dbReference type="PROSITE" id="PS50893"/>
    </source>
</evidence>
<dbReference type="CDD" id="cd18580">
    <property type="entry name" value="ABC_6TM_ABCC_D2"/>
    <property type="match status" value="1"/>
</dbReference>
<feature type="domain" description="ABC transporter" evidence="10">
    <location>
        <begin position="1192"/>
        <end position="1432"/>
    </location>
</feature>
<feature type="transmembrane region" description="Helical" evidence="9">
    <location>
        <begin position="122"/>
        <end position="143"/>
    </location>
</feature>
<dbReference type="InterPro" id="IPR050173">
    <property type="entry name" value="ABC_transporter_C-like"/>
</dbReference>
<dbReference type="Pfam" id="PF00005">
    <property type="entry name" value="ABC_tran"/>
    <property type="match status" value="2"/>
</dbReference>
<dbReference type="EMBL" id="JAAHCF010000042">
    <property type="protein sequence ID" value="KAK8149648.1"/>
    <property type="molecule type" value="Genomic_DNA"/>
</dbReference>